<dbReference type="STRING" id="1469144.LI90_3971"/>
<feature type="compositionally biased region" description="Basic and acidic residues" evidence="1">
    <location>
        <begin position="266"/>
        <end position="284"/>
    </location>
</feature>
<evidence type="ECO:0000313" key="2">
    <source>
        <dbReference type="EMBL" id="KWX02922.1"/>
    </source>
</evidence>
<evidence type="ECO:0000256" key="1">
    <source>
        <dbReference type="SAM" id="MobiDB-lite"/>
    </source>
</evidence>
<dbReference type="EMBL" id="LAXD01000001">
    <property type="protein sequence ID" value="KWX02922.1"/>
    <property type="molecule type" value="Genomic_DNA"/>
</dbReference>
<feature type="region of interest" description="Disordered" evidence="1">
    <location>
        <begin position="375"/>
        <end position="421"/>
    </location>
</feature>
<feature type="compositionally biased region" description="Basic and acidic residues" evidence="1">
    <location>
        <begin position="155"/>
        <end position="171"/>
    </location>
</feature>
<feature type="region of interest" description="Disordered" evidence="1">
    <location>
        <begin position="91"/>
        <end position="286"/>
    </location>
</feature>
<dbReference type="AlphaFoldDB" id="A0A132MZZ9"/>
<feature type="compositionally biased region" description="Low complexity" evidence="1">
    <location>
        <begin position="182"/>
        <end position="191"/>
    </location>
</feature>
<gene>
    <name evidence="2" type="ORF">LI90_3971</name>
</gene>
<keyword evidence="3" id="KW-1185">Reference proteome</keyword>
<dbReference type="Proteomes" id="UP000070188">
    <property type="component" value="Unassembled WGS sequence"/>
</dbReference>
<organism evidence="2 3">
    <name type="scientific">Carbonactinospora thermoautotrophica</name>
    <dbReference type="NCBI Taxonomy" id="1469144"/>
    <lineage>
        <taxon>Bacteria</taxon>
        <taxon>Bacillati</taxon>
        <taxon>Actinomycetota</taxon>
        <taxon>Actinomycetes</taxon>
        <taxon>Kitasatosporales</taxon>
        <taxon>Carbonactinosporaceae</taxon>
        <taxon>Carbonactinospora</taxon>
    </lineage>
</organism>
<protein>
    <submittedName>
        <fullName evidence="2">Uncharacterized protein</fullName>
    </submittedName>
</protein>
<feature type="region of interest" description="Disordered" evidence="1">
    <location>
        <begin position="515"/>
        <end position="578"/>
    </location>
</feature>
<feature type="compositionally biased region" description="Basic and acidic residues" evidence="1">
    <location>
        <begin position="515"/>
        <end position="528"/>
    </location>
</feature>
<evidence type="ECO:0000313" key="3">
    <source>
        <dbReference type="Proteomes" id="UP000070188"/>
    </source>
</evidence>
<proteinExistence type="predicted"/>
<feature type="region of interest" description="Disordered" evidence="1">
    <location>
        <begin position="323"/>
        <end position="354"/>
    </location>
</feature>
<feature type="compositionally biased region" description="Low complexity" evidence="1">
    <location>
        <begin position="108"/>
        <end position="120"/>
    </location>
</feature>
<dbReference type="AntiFam" id="ANF00006">
    <property type="entry name" value="Translation of CRISPR region"/>
</dbReference>
<reference evidence="3" key="1">
    <citation type="submission" date="2015-04" db="EMBL/GenBank/DDBJ databases">
        <title>Physiological reanalysis, assessment of diazotrophy, and genome sequences of multiple isolates of Streptomyces thermoautotrophicus.</title>
        <authorList>
            <person name="MacKellar D.C."/>
            <person name="Lieber L."/>
            <person name="Norman J."/>
            <person name="Bolger A."/>
            <person name="Tobin C."/>
            <person name="Murray J.W."/>
            <person name="Chang R."/>
            <person name="Ford T."/>
            <person name="Nguyen P.Q."/>
            <person name="Woodward J."/>
            <person name="Permingeat H."/>
            <person name="Joshi N.S."/>
            <person name="Silver P.A."/>
            <person name="Usadel B."/>
            <person name="Rutherford A.W."/>
            <person name="Friesen M."/>
            <person name="Prell J."/>
        </authorList>
    </citation>
    <scope>NUCLEOTIDE SEQUENCE [LARGE SCALE GENOMIC DNA]</scope>
    <source>
        <strain evidence="3">H1</strain>
    </source>
</reference>
<feature type="region of interest" description="Disordered" evidence="1">
    <location>
        <begin position="30"/>
        <end position="75"/>
    </location>
</feature>
<comment type="caution">
    <text evidence="2">The sequence shown here is derived from an EMBL/GenBank/DDBJ whole genome shotgun (WGS) entry which is preliminary data.</text>
</comment>
<name>A0A132MZZ9_9ACTN</name>
<sequence>MKSRRVRAMVPSLPYGRSWVRMVPAARVPRSKERSGEPGFSGPTLGRFKTPRALRLPDSPPRAWGGRQVPAKRSRVRRLTPTCVGRTQRRTARLVGGRTHPHVRGEDLTSSDIATDSADSPPRAWGGQARVGQALNRSGLTPTCVGRTRTFPLSRRGEMTHPHVRGEDAMRQVELPDGTDSPPRAWGGRPAAGPPAQRPRLTPTCVGRTRGPRFPPWSGATHPHVRGEDGAPGGGRQSSGDSPPRAWGGPRAVRWRRGRGRTHPHVRGEDTRTPKPDNLAHDSPPRAWGGRLLRLLLGLEARLTPTCVGRTPTRGRNVAGIATHPHVRGEDPNVPPLAPGRNDSPPRAWGGRRRCGGCAPSRGLTPTCVGRTRTRPPFVWSRPTHPHVRGEDRGQRCRRRHYGDSPPRAWGGPGHRRSGIGWERLTPTCVGRTAFSQPSPYRWATHPHVRGEDSTKGARTIMANDSPPRAWGGQARVVVPALARRLTPTCVGRTVAPFAKKRSLWTHPHVRGEDSLRITPVRERDDSPPRAWGGHPGHSAARQGLGLTPTCVGRTGGRGPAVGSAGTHPHVRGEDSFR</sequence>
<feature type="compositionally biased region" description="Basic residues" evidence="1">
    <location>
        <begin position="253"/>
        <end position="265"/>
    </location>
</feature>
<accession>A0A132MZZ9</accession>
<dbReference type="PATRIC" id="fig|1469144.10.peg.4255"/>
<dbReference type="AntiFam" id="ANF00057">
    <property type="entry name" value="Translation of E. coli type CRISPR repeat"/>
</dbReference>